<dbReference type="GO" id="GO:0000166">
    <property type="term" value="F:nucleotide binding"/>
    <property type="evidence" value="ECO:0007669"/>
    <property type="project" value="InterPro"/>
</dbReference>
<comment type="caution">
    <text evidence="3">The sequence shown here is derived from an EMBL/GenBank/DDBJ whole genome shotgun (WGS) entry which is preliminary data.</text>
</comment>
<gene>
    <name evidence="3" type="ORF">SAMEA1402399_02529</name>
</gene>
<evidence type="ECO:0000259" key="1">
    <source>
        <dbReference type="Pfam" id="PF01408"/>
    </source>
</evidence>
<feature type="domain" description="Thiazolinyl imine reductase-like C-terminal" evidence="2">
    <location>
        <begin position="155"/>
        <end position="248"/>
    </location>
</feature>
<dbReference type="AlphaFoldDB" id="A0AB74QCU1"/>
<feature type="domain" description="Gfo/Idh/MocA-like oxidoreductase N-terminal" evidence="1">
    <location>
        <begin position="7"/>
        <end position="123"/>
    </location>
</feature>
<dbReference type="SUPFAM" id="SSF51735">
    <property type="entry name" value="NAD(P)-binding Rossmann-fold domains"/>
    <property type="match status" value="1"/>
</dbReference>
<reference evidence="3 4" key="1">
    <citation type="submission" date="2019-02" db="EMBL/GenBank/DDBJ databases">
        <authorList>
            <consortium name="Pathogen Informatics"/>
        </authorList>
    </citation>
    <scope>NUCLEOTIDE SEQUENCE [LARGE SCALE GENOMIC DNA]</scope>
    <source>
        <strain evidence="4">clo34</strain>
    </source>
</reference>
<dbReference type="NCBIfam" id="TIGR01761">
    <property type="entry name" value="thiaz-red"/>
    <property type="match status" value="1"/>
</dbReference>
<dbReference type="InterPro" id="IPR036291">
    <property type="entry name" value="NAD(P)-bd_dom_sf"/>
</dbReference>
<dbReference type="InterPro" id="IPR010091">
    <property type="entry name" value="Thiazolinyl_imide_reductase"/>
</dbReference>
<evidence type="ECO:0000259" key="2">
    <source>
        <dbReference type="Pfam" id="PF21390"/>
    </source>
</evidence>
<dbReference type="Gene3D" id="3.30.360.10">
    <property type="entry name" value="Dihydrodipicolinate Reductase, domain 2"/>
    <property type="match status" value="1"/>
</dbReference>
<dbReference type="InterPro" id="IPR048655">
    <property type="entry name" value="Irp3-like_C"/>
</dbReference>
<dbReference type="Pfam" id="PF01408">
    <property type="entry name" value="GFO_IDH_MocA"/>
    <property type="match status" value="1"/>
</dbReference>
<dbReference type="InterPro" id="IPR051450">
    <property type="entry name" value="Gfo/Idh/MocA_Oxidoreductases"/>
</dbReference>
<evidence type="ECO:0000313" key="4">
    <source>
        <dbReference type="Proteomes" id="UP000411588"/>
    </source>
</evidence>
<protein>
    <submittedName>
        <fullName evidence="3">NRPS reductase domain containing protein</fullName>
    </submittedName>
</protein>
<organism evidence="3 4">
    <name type="scientific">Clostridioides difficile</name>
    <name type="common">Peptoclostridium difficile</name>
    <dbReference type="NCBI Taxonomy" id="1496"/>
    <lineage>
        <taxon>Bacteria</taxon>
        <taxon>Bacillati</taxon>
        <taxon>Bacillota</taxon>
        <taxon>Clostridia</taxon>
        <taxon>Peptostreptococcales</taxon>
        <taxon>Peptostreptococcaceae</taxon>
        <taxon>Clostridioides</taxon>
    </lineage>
</organism>
<evidence type="ECO:0000313" key="3">
    <source>
        <dbReference type="EMBL" id="VFD33309.1"/>
    </source>
</evidence>
<proteinExistence type="predicted"/>
<dbReference type="PANTHER" id="PTHR43377:SF1">
    <property type="entry name" value="BILIVERDIN REDUCTASE A"/>
    <property type="match status" value="1"/>
</dbReference>
<dbReference type="EMBL" id="CAADAN010000009">
    <property type="protein sequence ID" value="VFD33309.1"/>
    <property type="molecule type" value="Genomic_DNA"/>
</dbReference>
<dbReference type="Gene3D" id="3.40.50.720">
    <property type="entry name" value="NAD(P)-binding Rossmann-like Domain"/>
    <property type="match status" value="1"/>
</dbReference>
<dbReference type="InterPro" id="IPR000683">
    <property type="entry name" value="Gfo/Idh/MocA-like_OxRdtase_N"/>
</dbReference>
<accession>A0AB74QCU1</accession>
<dbReference type="RefSeq" id="WP_009901881.1">
    <property type="nucleotide sequence ID" value="NZ_BIOK01000002.1"/>
</dbReference>
<name>A0AB74QCU1_CLODI</name>
<dbReference type="Proteomes" id="UP000411588">
    <property type="component" value="Unassembled WGS sequence"/>
</dbReference>
<dbReference type="Pfam" id="PF21390">
    <property type="entry name" value="Irp3-like_C"/>
    <property type="match status" value="1"/>
</dbReference>
<dbReference type="PANTHER" id="PTHR43377">
    <property type="entry name" value="BILIVERDIN REDUCTASE A"/>
    <property type="match status" value="1"/>
</dbReference>
<sequence>MNDKVKLKILVCGVGFGQFYLKALERLKDEYELVGIFSRGSEISKRYAKKYKVPLLTDISSISKNDVDVACVVINSTLFGGKGSQIVEYFLKKGINVIQEQPVHIDDYINFLKLAQLHKCKYKLNTFYPDLRIVDNLIKIVKKLNDYSELRYITAECSVHVLFPLIDILGRALNGIKPWKFKKISDVKTDSPFCIVSGYINDIPICINIQNQIVSKNPDNYMLLLHRIGFTTNCGNLLMTGTNGVIIWEPCIEKQTNEEGKFDLEVQNEFSKLNTFEIVNKQENITFYDMMLGDWVNGLVSSVLEFKDEIIKEKEVGNNEQYLIAVIQAWHDLAIEIGRPTIINEYYKSPLSLKELMKF</sequence>